<dbReference type="Proteomes" id="UP000398619">
    <property type="component" value="Unassembled WGS sequence"/>
</dbReference>
<evidence type="ECO:0000313" key="2">
    <source>
        <dbReference type="EMBL" id="VUW94054.1"/>
    </source>
</evidence>
<feature type="transmembrane region" description="Helical" evidence="1">
    <location>
        <begin position="20"/>
        <end position="41"/>
    </location>
</feature>
<dbReference type="RefSeq" id="WP_144099854.1">
    <property type="nucleotide sequence ID" value="NZ_CABHNM010000016.1"/>
</dbReference>
<feature type="transmembrane region" description="Helical" evidence="1">
    <location>
        <begin position="53"/>
        <end position="73"/>
    </location>
</feature>
<feature type="transmembrane region" description="Helical" evidence="1">
    <location>
        <begin position="116"/>
        <end position="138"/>
    </location>
</feature>
<dbReference type="AlphaFoldDB" id="A0A564SFZ1"/>
<keyword evidence="1" id="KW-0812">Transmembrane</keyword>
<feature type="transmembrane region" description="Helical" evidence="1">
    <location>
        <begin position="376"/>
        <end position="396"/>
    </location>
</feature>
<evidence type="ECO:0000313" key="3">
    <source>
        <dbReference type="Proteomes" id="UP000398619"/>
    </source>
</evidence>
<keyword evidence="1" id="KW-0472">Membrane</keyword>
<name>A0A564SFZ1_9FIRM</name>
<proteinExistence type="predicted"/>
<reference evidence="2 3" key="1">
    <citation type="submission" date="2019-07" db="EMBL/GenBank/DDBJ databases">
        <authorList>
            <person name="Hibberd C M."/>
            <person name="Gehrig L. J."/>
            <person name="Chang H.-W."/>
            <person name="Venkatesh S."/>
        </authorList>
    </citation>
    <scope>NUCLEOTIDE SEQUENCE [LARGE SCALE GENOMIC DNA]</scope>
    <source>
        <strain evidence="2">Dorea_longicatena_SSTS_Bg7063</strain>
    </source>
</reference>
<feature type="transmembrane region" description="Helical" evidence="1">
    <location>
        <begin position="465"/>
        <end position="481"/>
    </location>
</feature>
<protein>
    <submittedName>
        <fullName evidence="2">Uncharacterized protein</fullName>
    </submittedName>
</protein>
<feature type="transmembrane region" description="Helical" evidence="1">
    <location>
        <begin position="85"/>
        <end position="104"/>
    </location>
</feature>
<dbReference type="PANTHER" id="PTHR31610">
    <property type="entry name" value="SLR0360 PROTEIN"/>
    <property type="match status" value="1"/>
</dbReference>
<sequence length="486" mass="52547">MGAIREIKQKYFGEGDLEAFFGLFGDVFSKIAAIIGVLYFAEGFPADIVMGKILPGIGVGSIAGSLIYFWEAYDLGKKEGRTDVTALPFGVSSTQVFAWIYLMIVPIYRQTGNALHAWQVAVAACFLGGLVEIAGGFVSKLLMKWIPNTALMGNMAAGALVWLSLNGFVTVFETPLVSVIPLFLIFLAQKMKKPLIKGIPNTVLIVGTGVALAWLTGQCNIAALQKSAQTFGVYPPQLSILDVTKGISQIGPYLSIIIPLQIANFLSTMQASESAAMAGDNYPVKRTMILDGVTTVLSSLTGSPFPTTVYYGHPGWKKVGTRSGYSLMMAVVYLSCFFGLPLLILDIIPYEVIIVLLVLVGLNVTSDVVDNMEKEYSGVVFISLFPILAQYIVSAVSDTSVISHAFEVLSYGAFASSLLYSVWLAYIYKKDFKKAGYTAIVLAGLSLIGFIHTETLCWLSKTGKEFGIIYLMIGAICLLVGKMDRE</sequence>
<gene>
    <name evidence="2" type="ORF">DLSSTS7063_00560</name>
</gene>
<organism evidence="2 3">
    <name type="scientific">Dorea longicatena</name>
    <dbReference type="NCBI Taxonomy" id="88431"/>
    <lineage>
        <taxon>Bacteria</taxon>
        <taxon>Bacillati</taxon>
        <taxon>Bacillota</taxon>
        <taxon>Clostridia</taxon>
        <taxon>Lachnospirales</taxon>
        <taxon>Lachnospiraceae</taxon>
        <taxon>Dorea</taxon>
    </lineage>
</organism>
<feature type="transmembrane region" description="Helical" evidence="1">
    <location>
        <begin position="408"/>
        <end position="428"/>
    </location>
</feature>
<evidence type="ECO:0000256" key="1">
    <source>
        <dbReference type="SAM" id="Phobius"/>
    </source>
</evidence>
<feature type="transmembrane region" description="Helical" evidence="1">
    <location>
        <begin position="171"/>
        <end position="188"/>
    </location>
</feature>
<feature type="transmembrane region" description="Helical" evidence="1">
    <location>
        <begin position="325"/>
        <end position="344"/>
    </location>
</feature>
<feature type="transmembrane region" description="Helical" evidence="1">
    <location>
        <begin position="435"/>
        <end position="453"/>
    </location>
</feature>
<feature type="transmembrane region" description="Helical" evidence="1">
    <location>
        <begin position="350"/>
        <end position="369"/>
    </location>
</feature>
<accession>A0A564SFZ1</accession>
<dbReference type="EMBL" id="CABHNM010000016">
    <property type="protein sequence ID" value="VUW94054.1"/>
    <property type="molecule type" value="Genomic_DNA"/>
</dbReference>
<keyword evidence="1" id="KW-1133">Transmembrane helix</keyword>
<dbReference type="PANTHER" id="PTHR31610:SF0">
    <property type="entry name" value="SLC26A_SULP TRANSPORTER DOMAIN-CONTAINING PROTEIN"/>
    <property type="match status" value="1"/>
</dbReference>